<accession>X0TXA7</accession>
<organism evidence="1">
    <name type="scientific">marine sediment metagenome</name>
    <dbReference type="NCBI Taxonomy" id="412755"/>
    <lineage>
        <taxon>unclassified sequences</taxon>
        <taxon>metagenomes</taxon>
        <taxon>ecological metagenomes</taxon>
    </lineage>
</organism>
<comment type="caution">
    <text evidence="1">The sequence shown here is derived from an EMBL/GenBank/DDBJ whole genome shotgun (WGS) entry which is preliminary data.</text>
</comment>
<reference evidence="1" key="1">
    <citation type="journal article" date="2014" name="Front. Microbiol.">
        <title>High frequency of phylogenetically diverse reductive dehalogenase-homologous genes in deep subseafloor sedimentary metagenomes.</title>
        <authorList>
            <person name="Kawai M."/>
            <person name="Futagami T."/>
            <person name="Toyoda A."/>
            <person name="Takaki Y."/>
            <person name="Nishi S."/>
            <person name="Hori S."/>
            <person name="Arai W."/>
            <person name="Tsubouchi T."/>
            <person name="Morono Y."/>
            <person name="Uchiyama I."/>
            <person name="Ito T."/>
            <person name="Fujiyama A."/>
            <person name="Inagaki F."/>
            <person name="Takami H."/>
        </authorList>
    </citation>
    <scope>NUCLEOTIDE SEQUENCE</scope>
    <source>
        <strain evidence="1">Expedition CK06-06</strain>
    </source>
</reference>
<protein>
    <submittedName>
        <fullName evidence="1">Uncharacterized protein</fullName>
    </submittedName>
</protein>
<gene>
    <name evidence="1" type="ORF">S01H1_21841</name>
</gene>
<evidence type="ECO:0000313" key="1">
    <source>
        <dbReference type="EMBL" id="GAF97899.1"/>
    </source>
</evidence>
<name>X0TXA7_9ZZZZ</name>
<dbReference type="AlphaFoldDB" id="X0TXA7"/>
<proteinExistence type="predicted"/>
<sequence length="143" mass="14838">AEMALTVALVQGVTATVTVGPSNIPAGTPPTGWIRVERDSDNNMDLIAYSAWENTGGTFTLVGTAPSAAQIGNDVMRSLVDEERTSAGTSSYQAVYVATPVQVAITVRNGYTAAKNGPIDPFKTTATWGAGGFQVKANRADDS</sequence>
<dbReference type="EMBL" id="BARS01012190">
    <property type="protein sequence ID" value="GAF97899.1"/>
    <property type="molecule type" value="Genomic_DNA"/>
</dbReference>
<feature type="non-terminal residue" evidence="1">
    <location>
        <position position="1"/>
    </location>
</feature>